<keyword evidence="3" id="KW-1185">Reference proteome</keyword>
<feature type="region of interest" description="Disordered" evidence="1">
    <location>
        <begin position="228"/>
        <end position="265"/>
    </location>
</feature>
<feature type="compositionally biased region" description="Basic residues" evidence="1">
    <location>
        <begin position="8"/>
        <end position="20"/>
    </location>
</feature>
<comment type="caution">
    <text evidence="2">The sequence shown here is derived from an EMBL/GenBank/DDBJ whole genome shotgun (WGS) entry which is preliminary data.</text>
</comment>
<evidence type="ECO:0000313" key="3">
    <source>
        <dbReference type="Proteomes" id="UP000789508"/>
    </source>
</evidence>
<dbReference type="EMBL" id="CAJVPS010000009">
    <property type="protein sequence ID" value="CAG8439706.1"/>
    <property type="molecule type" value="Genomic_DNA"/>
</dbReference>
<feature type="compositionally biased region" description="Basic and acidic residues" evidence="1">
    <location>
        <begin position="283"/>
        <end position="292"/>
    </location>
</feature>
<name>A0A9N8YKW1_9GLOM</name>
<dbReference type="AlphaFoldDB" id="A0A9N8YKW1"/>
<reference evidence="2" key="1">
    <citation type="submission" date="2021-06" db="EMBL/GenBank/DDBJ databases">
        <authorList>
            <person name="Kallberg Y."/>
            <person name="Tangrot J."/>
            <person name="Rosling A."/>
        </authorList>
    </citation>
    <scope>NUCLEOTIDE SEQUENCE</scope>
    <source>
        <strain evidence="2">FL130A</strain>
    </source>
</reference>
<protein>
    <submittedName>
        <fullName evidence="2">12085_t:CDS:1</fullName>
    </submittedName>
</protein>
<feature type="compositionally biased region" description="Basic and acidic residues" evidence="1">
    <location>
        <begin position="229"/>
        <end position="238"/>
    </location>
</feature>
<dbReference type="Proteomes" id="UP000789508">
    <property type="component" value="Unassembled WGS sequence"/>
</dbReference>
<proteinExistence type="predicted"/>
<evidence type="ECO:0000313" key="2">
    <source>
        <dbReference type="EMBL" id="CAG8439706.1"/>
    </source>
</evidence>
<feature type="compositionally biased region" description="Acidic residues" evidence="1">
    <location>
        <begin position="87"/>
        <end position="97"/>
    </location>
</feature>
<gene>
    <name evidence="2" type="ORF">ALEPTO_LOCUS194</name>
</gene>
<organism evidence="2 3">
    <name type="scientific">Ambispora leptoticha</name>
    <dbReference type="NCBI Taxonomy" id="144679"/>
    <lineage>
        <taxon>Eukaryota</taxon>
        <taxon>Fungi</taxon>
        <taxon>Fungi incertae sedis</taxon>
        <taxon>Mucoromycota</taxon>
        <taxon>Glomeromycotina</taxon>
        <taxon>Glomeromycetes</taxon>
        <taxon>Archaeosporales</taxon>
        <taxon>Ambisporaceae</taxon>
        <taxon>Ambispora</taxon>
    </lineage>
</organism>
<sequence>MRPDQHKKANSRKYQAKLHARGGEATAAADEIREKRKERRSKSKGTIYIDSGGSGEDDSEETSFASKQQSFRRRKIQSNDYRYQEPSQEDELWDDPDGIDRETTNFLEMIENAGTIGLSLSLRKKFGAQLQQQKSGISIGQGCATIVHENLMNIRFDHLKSSLSNVSMNERLNLSPDLNLETQDMSFISKSPKPLVPKMVKMDIKRNLLKKEMVAGSLDEQQQISKTLSSEKAKDIPQKTKHSLIAQSKKKPQDKNSNDTTKILPNQDDDIDIFLKSLDDEDAKDKRDDVNRSSKIKKIIPSKSQRAIKTNKGIQPTQSNIETKEEWLDDILG</sequence>
<feature type="compositionally biased region" description="Polar residues" evidence="1">
    <location>
        <begin position="305"/>
        <end position="321"/>
    </location>
</feature>
<feature type="region of interest" description="Disordered" evidence="1">
    <location>
        <begin position="282"/>
        <end position="333"/>
    </location>
</feature>
<dbReference type="OrthoDB" id="5596566at2759"/>
<evidence type="ECO:0000256" key="1">
    <source>
        <dbReference type="SAM" id="MobiDB-lite"/>
    </source>
</evidence>
<feature type="region of interest" description="Disordered" evidence="1">
    <location>
        <begin position="1"/>
        <end position="97"/>
    </location>
</feature>
<accession>A0A9N8YKW1</accession>